<evidence type="ECO:0000313" key="2">
    <source>
        <dbReference type="EMBL" id="KAK7694007.1"/>
    </source>
</evidence>
<dbReference type="GO" id="GO:0016747">
    <property type="term" value="F:acyltransferase activity, transferring groups other than amino-acyl groups"/>
    <property type="evidence" value="ECO:0007669"/>
    <property type="project" value="InterPro"/>
</dbReference>
<dbReference type="Pfam" id="PF13508">
    <property type="entry name" value="Acetyltransf_7"/>
    <property type="match status" value="1"/>
</dbReference>
<dbReference type="InterPro" id="IPR000182">
    <property type="entry name" value="GNAT_dom"/>
</dbReference>
<dbReference type="CDD" id="cd04301">
    <property type="entry name" value="NAT_SF"/>
    <property type="match status" value="1"/>
</dbReference>
<evidence type="ECO:0000259" key="1">
    <source>
        <dbReference type="PROSITE" id="PS51186"/>
    </source>
</evidence>
<proteinExistence type="predicted"/>
<accession>A0AAW0GQ27</accession>
<dbReference type="InterPro" id="IPR016181">
    <property type="entry name" value="Acyl_CoA_acyltransferase"/>
</dbReference>
<sequence length="304" mass="34143">MFQSSRRSSSLLLSKIEGDFTCNITHPRHISLSIDDLEQGFTALSNSLPSILSQKAAITPAILSKLDKVMGPASLAEPFVRSWVSYINANYSARMKAVDRHFSPDISYATLATIPPPSSTFSSEKYDIRRATEENIEELTPLYRDFSREVWHPNHVVAVEVAVKALRQATGRKQLWFAYHNHPDQQDGSKTAAGFLLLGRETPRTIAIRNMFISPAFRRKGIAEALVRAATRFYLGAKPLGFDLQEPGSIHPKDEICLNVNDPGAKRLYIRCGFQFEGEHVDAVSKKKKWYSTATFEVEPIDKE</sequence>
<feature type="domain" description="N-acetyltransferase" evidence="1">
    <location>
        <begin position="126"/>
        <end position="302"/>
    </location>
</feature>
<name>A0AAW0GQ27_9APHY</name>
<protein>
    <recommendedName>
        <fullName evidence="1">N-acetyltransferase domain-containing protein</fullName>
    </recommendedName>
</protein>
<gene>
    <name evidence="2" type="ORF">QCA50_003583</name>
</gene>
<dbReference type="Gene3D" id="3.40.630.30">
    <property type="match status" value="1"/>
</dbReference>
<dbReference type="EMBL" id="JASBNA010000003">
    <property type="protein sequence ID" value="KAK7694007.1"/>
    <property type="molecule type" value="Genomic_DNA"/>
</dbReference>
<dbReference type="Proteomes" id="UP001385951">
    <property type="component" value="Unassembled WGS sequence"/>
</dbReference>
<reference evidence="2 3" key="1">
    <citation type="submission" date="2022-09" db="EMBL/GenBank/DDBJ databases">
        <authorList>
            <person name="Palmer J.M."/>
        </authorList>
    </citation>
    <scope>NUCLEOTIDE SEQUENCE [LARGE SCALE GENOMIC DNA]</scope>
    <source>
        <strain evidence="2 3">DSM 7382</strain>
    </source>
</reference>
<evidence type="ECO:0000313" key="3">
    <source>
        <dbReference type="Proteomes" id="UP001385951"/>
    </source>
</evidence>
<keyword evidence="3" id="KW-1185">Reference proteome</keyword>
<organism evidence="2 3">
    <name type="scientific">Cerrena zonata</name>
    <dbReference type="NCBI Taxonomy" id="2478898"/>
    <lineage>
        <taxon>Eukaryota</taxon>
        <taxon>Fungi</taxon>
        <taxon>Dikarya</taxon>
        <taxon>Basidiomycota</taxon>
        <taxon>Agaricomycotina</taxon>
        <taxon>Agaricomycetes</taxon>
        <taxon>Polyporales</taxon>
        <taxon>Cerrenaceae</taxon>
        <taxon>Cerrena</taxon>
    </lineage>
</organism>
<dbReference type="PROSITE" id="PS51186">
    <property type="entry name" value="GNAT"/>
    <property type="match status" value="1"/>
</dbReference>
<dbReference type="AlphaFoldDB" id="A0AAW0GQ27"/>
<dbReference type="SUPFAM" id="SSF55729">
    <property type="entry name" value="Acyl-CoA N-acyltransferases (Nat)"/>
    <property type="match status" value="1"/>
</dbReference>
<comment type="caution">
    <text evidence="2">The sequence shown here is derived from an EMBL/GenBank/DDBJ whole genome shotgun (WGS) entry which is preliminary data.</text>
</comment>